<name>A0AAE1L142_PETCI</name>
<dbReference type="Proteomes" id="UP001286313">
    <property type="component" value="Unassembled WGS sequence"/>
</dbReference>
<reference evidence="2" key="1">
    <citation type="submission" date="2023-10" db="EMBL/GenBank/DDBJ databases">
        <title>Genome assemblies of two species of porcelain crab, Petrolisthes cinctipes and Petrolisthes manimaculis (Anomura: Porcellanidae).</title>
        <authorList>
            <person name="Angst P."/>
        </authorList>
    </citation>
    <scope>NUCLEOTIDE SEQUENCE</scope>
    <source>
        <strain evidence="2">PB745_01</strain>
        <tissue evidence="2">Gill</tissue>
    </source>
</reference>
<proteinExistence type="predicted"/>
<dbReference type="EMBL" id="JAWQEG010000258">
    <property type="protein sequence ID" value="KAK3892509.1"/>
    <property type="molecule type" value="Genomic_DNA"/>
</dbReference>
<feature type="compositionally biased region" description="Basic and acidic residues" evidence="1">
    <location>
        <begin position="29"/>
        <end position="47"/>
    </location>
</feature>
<dbReference type="AlphaFoldDB" id="A0AAE1L142"/>
<evidence type="ECO:0000313" key="2">
    <source>
        <dbReference type="EMBL" id="KAK3892509.1"/>
    </source>
</evidence>
<comment type="caution">
    <text evidence="2">The sequence shown here is derived from an EMBL/GenBank/DDBJ whole genome shotgun (WGS) entry which is preliminary data.</text>
</comment>
<keyword evidence="3" id="KW-1185">Reference proteome</keyword>
<accession>A0AAE1L142</accession>
<feature type="region of interest" description="Disordered" evidence="1">
    <location>
        <begin position="22"/>
        <end position="53"/>
    </location>
</feature>
<protein>
    <submittedName>
        <fullName evidence="2">Uncharacterized protein</fullName>
    </submittedName>
</protein>
<organism evidence="2 3">
    <name type="scientific">Petrolisthes cinctipes</name>
    <name type="common">Flat porcelain crab</name>
    <dbReference type="NCBI Taxonomy" id="88211"/>
    <lineage>
        <taxon>Eukaryota</taxon>
        <taxon>Metazoa</taxon>
        <taxon>Ecdysozoa</taxon>
        <taxon>Arthropoda</taxon>
        <taxon>Crustacea</taxon>
        <taxon>Multicrustacea</taxon>
        <taxon>Malacostraca</taxon>
        <taxon>Eumalacostraca</taxon>
        <taxon>Eucarida</taxon>
        <taxon>Decapoda</taxon>
        <taxon>Pleocyemata</taxon>
        <taxon>Anomura</taxon>
        <taxon>Galatheoidea</taxon>
        <taxon>Porcellanidae</taxon>
        <taxon>Petrolisthes</taxon>
    </lineage>
</organism>
<sequence length="72" mass="8077">MAKILILEHCCNFQSHRISTTFTQNSTKDNSHKSNIREGKGEQEQHGRTSSHFHVSRHTDCLCGGHTAASQN</sequence>
<gene>
    <name evidence="2" type="ORF">Pcinc_003635</name>
</gene>
<evidence type="ECO:0000256" key="1">
    <source>
        <dbReference type="SAM" id="MobiDB-lite"/>
    </source>
</evidence>
<evidence type="ECO:0000313" key="3">
    <source>
        <dbReference type="Proteomes" id="UP001286313"/>
    </source>
</evidence>